<proteinExistence type="predicted"/>
<comment type="caution">
    <text evidence="2">The sequence shown here is derived from an EMBL/GenBank/DDBJ whole genome shotgun (WGS) entry which is preliminary data.</text>
</comment>
<organism evidence="2 3">
    <name type="scientific">Candidatus Komeilibacteria bacterium RIFCSPLOWO2_02_FULL_48_11</name>
    <dbReference type="NCBI Taxonomy" id="1798553"/>
    <lineage>
        <taxon>Bacteria</taxon>
        <taxon>Candidatus Komeiliibacteriota</taxon>
    </lineage>
</organism>
<keyword evidence="1" id="KW-1133">Transmembrane helix</keyword>
<evidence type="ECO:0000256" key="1">
    <source>
        <dbReference type="SAM" id="Phobius"/>
    </source>
</evidence>
<feature type="transmembrane region" description="Helical" evidence="1">
    <location>
        <begin position="69"/>
        <end position="87"/>
    </location>
</feature>
<reference evidence="2 3" key="1">
    <citation type="journal article" date="2016" name="Nat. Commun.">
        <title>Thousands of microbial genomes shed light on interconnected biogeochemical processes in an aquifer system.</title>
        <authorList>
            <person name="Anantharaman K."/>
            <person name="Brown C.T."/>
            <person name="Hug L.A."/>
            <person name="Sharon I."/>
            <person name="Castelle C.J."/>
            <person name="Probst A.J."/>
            <person name="Thomas B.C."/>
            <person name="Singh A."/>
            <person name="Wilkins M.J."/>
            <person name="Karaoz U."/>
            <person name="Brodie E.L."/>
            <person name="Williams K.H."/>
            <person name="Hubbard S.S."/>
            <person name="Banfield J.F."/>
        </authorList>
    </citation>
    <scope>NUCLEOTIDE SEQUENCE [LARGE SCALE GENOMIC DNA]</scope>
</reference>
<keyword evidence="1" id="KW-0472">Membrane</keyword>
<name>A0A1G2BU07_9BACT</name>
<evidence type="ECO:0000313" key="3">
    <source>
        <dbReference type="Proteomes" id="UP000178109"/>
    </source>
</evidence>
<sequence length="113" mass="12891">MIIQIITIIIVLFLLTRIGAKLKRKQISLQEALLWGLIWFGVGVVVLYPKLTDRLAAAIGLQSAKGIDLVVYLAVGLVFYLVFRLFVRLEKMEQDITKIVRHVALKDKEEQKD</sequence>
<feature type="transmembrane region" description="Helical" evidence="1">
    <location>
        <begin position="32"/>
        <end position="49"/>
    </location>
</feature>
<feature type="transmembrane region" description="Helical" evidence="1">
    <location>
        <begin position="5"/>
        <end position="20"/>
    </location>
</feature>
<protein>
    <recommendedName>
        <fullName evidence="4">DUF2304 domain-containing protein</fullName>
    </recommendedName>
</protein>
<dbReference type="AlphaFoldDB" id="A0A1G2BU07"/>
<dbReference type="EMBL" id="MHKO01000020">
    <property type="protein sequence ID" value="OGY92508.1"/>
    <property type="molecule type" value="Genomic_DNA"/>
</dbReference>
<gene>
    <name evidence="2" type="ORF">A3H70_04675</name>
</gene>
<dbReference type="Pfam" id="PF10066">
    <property type="entry name" value="DUF2304"/>
    <property type="match status" value="1"/>
</dbReference>
<accession>A0A1G2BU07</accession>
<dbReference type="Proteomes" id="UP000178109">
    <property type="component" value="Unassembled WGS sequence"/>
</dbReference>
<dbReference type="STRING" id="1798553.A3H70_04675"/>
<keyword evidence="1" id="KW-0812">Transmembrane</keyword>
<evidence type="ECO:0000313" key="2">
    <source>
        <dbReference type="EMBL" id="OGY92508.1"/>
    </source>
</evidence>
<evidence type="ECO:0008006" key="4">
    <source>
        <dbReference type="Google" id="ProtNLM"/>
    </source>
</evidence>
<dbReference type="InterPro" id="IPR019277">
    <property type="entry name" value="DUF2304"/>
</dbReference>